<feature type="domain" description="Beta-lactamase-related" evidence="2">
    <location>
        <begin position="129"/>
        <end position="454"/>
    </location>
</feature>
<dbReference type="EMBL" id="JAJHUN010000001">
    <property type="protein sequence ID" value="KAJ4164048.1"/>
    <property type="molecule type" value="Genomic_DNA"/>
</dbReference>
<sequence>MPCQNGMSRITGQGGRCHERCLLKTSYIYTCSCSSDDAYLYLQQPAPPSTHLLAMPSLQNLAIALVASSAIGLAQAKACPPLGRVLPAPRAPSQNNVVQEAIGKLKASLNATLSQSIVTSGISVAVKSTHEDKLLFNYHYTPPVLSGIGTSAIDEHTIYRVGSVSKMMPALSALQSSEIDMHASVLKYLPDLANNSDSRHSIHRIPWEDISVADLATHLSGLPRDMAFDLALLPTGPWTKMGLPDVRNGTGPACSGLPGTKKCTSNDLIDTINRKPLVELPGATPLYSNLAYALLAVVVEAATGKKFDEVAKSGIFDVANMTSTSFNGPVGTFSKTGFVPKGESTWNVTLGIFEAVGGLFSNTLDMISFTESIVTNKFLSPKETREWMKPASHTSSMGMSVGAPWEILRSNTLTEDKRLIEVYTKSGDFGLYHALIGAITDYDIVMTVLSGGEEVSLDPDTRSKIFSTVARALVPAIDKAARDEASNPDGYTGTYFDKSTNSTLELAMDEGAGVVIKKFVVRGFDALSNMPSYSLSAAGASPKNITVNGRMYPVDINGEAPVMRNHARSIPQDRCSTLTMWRAYFDTTTDKEAAAKDEALFYADGNCETWFNFDQTSYDYLSLGEFVFVHDKRGGVKAVKSPAFDVTFGKIN</sequence>
<dbReference type="Pfam" id="PF00144">
    <property type="entry name" value="Beta-lactamase"/>
    <property type="match status" value="1"/>
</dbReference>
<dbReference type="KEGG" id="amus:LMH87_005739"/>
<comment type="similarity">
    <text evidence="1">Belongs to the beta-lactamase family.</text>
</comment>
<gene>
    <name evidence="4" type="ORF">LMH87_005739</name>
</gene>
<proteinExistence type="inferred from homology"/>
<dbReference type="RefSeq" id="XP_056058963.1">
    <property type="nucleotide sequence ID" value="XM_056203510.1"/>
</dbReference>
<accession>A0A9W8USA7</accession>
<dbReference type="AlphaFoldDB" id="A0A9W8USA7"/>
<protein>
    <recommendedName>
        <fullName evidence="6">Beta-lactamase-related domain-containing protein</fullName>
    </recommendedName>
</protein>
<dbReference type="InterPro" id="IPR001466">
    <property type="entry name" value="Beta-lactam-related"/>
</dbReference>
<evidence type="ECO:0000313" key="4">
    <source>
        <dbReference type="EMBL" id="KAJ4164048.1"/>
    </source>
</evidence>
<evidence type="ECO:0000259" key="3">
    <source>
        <dbReference type="Pfam" id="PF26335"/>
    </source>
</evidence>
<evidence type="ECO:0000259" key="2">
    <source>
        <dbReference type="Pfam" id="PF00144"/>
    </source>
</evidence>
<dbReference type="PANTHER" id="PTHR22935">
    <property type="entry name" value="PENICILLIN-BINDING PROTEIN"/>
    <property type="match status" value="1"/>
</dbReference>
<reference evidence="4" key="1">
    <citation type="journal article" date="2023" name="Access Microbiol">
        <title>De-novo genome assembly for Akanthomyces muscarius, a biocontrol agent of insect agricultural pests.</title>
        <authorList>
            <person name="Erdos Z."/>
            <person name="Studholme D.J."/>
            <person name="Raymond B."/>
            <person name="Sharma M."/>
        </authorList>
    </citation>
    <scope>NUCLEOTIDE SEQUENCE</scope>
    <source>
        <strain evidence="4">Ve6</strain>
    </source>
</reference>
<evidence type="ECO:0000313" key="5">
    <source>
        <dbReference type="Proteomes" id="UP001144673"/>
    </source>
</evidence>
<evidence type="ECO:0008006" key="6">
    <source>
        <dbReference type="Google" id="ProtNLM"/>
    </source>
</evidence>
<dbReference type="Pfam" id="PF26335">
    <property type="entry name" value="ARB_00930_C"/>
    <property type="match status" value="1"/>
</dbReference>
<dbReference type="PANTHER" id="PTHR22935:SF95">
    <property type="entry name" value="BETA-LACTAMASE-LIKE 1-RELATED"/>
    <property type="match status" value="1"/>
</dbReference>
<dbReference type="SUPFAM" id="SSF56601">
    <property type="entry name" value="beta-lactamase/transpeptidase-like"/>
    <property type="match status" value="1"/>
</dbReference>
<name>A0A9W8USA7_AKAMU</name>
<feature type="domain" description="Beta-lactamase-like ARB-00930-like C-terminal" evidence="3">
    <location>
        <begin position="489"/>
        <end position="650"/>
    </location>
</feature>
<organism evidence="4 5">
    <name type="scientific">Akanthomyces muscarius</name>
    <name type="common">Entomopathogenic fungus</name>
    <name type="synonym">Lecanicillium muscarium</name>
    <dbReference type="NCBI Taxonomy" id="2231603"/>
    <lineage>
        <taxon>Eukaryota</taxon>
        <taxon>Fungi</taxon>
        <taxon>Dikarya</taxon>
        <taxon>Ascomycota</taxon>
        <taxon>Pezizomycotina</taxon>
        <taxon>Sordariomycetes</taxon>
        <taxon>Hypocreomycetidae</taxon>
        <taxon>Hypocreales</taxon>
        <taxon>Cordycipitaceae</taxon>
        <taxon>Akanthomyces</taxon>
    </lineage>
</organism>
<dbReference type="InterPro" id="IPR051478">
    <property type="entry name" value="Beta-lactamase-like_AB/R"/>
</dbReference>
<dbReference type="InterPro" id="IPR058664">
    <property type="entry name" value="ARB_00930-like_C"/>
</dbReference>
<keyword evidence="5" id="KW-1185">Reference proteome</keyword>
<dbReference type="Proteomes" id="UP001144673">
    <property type="component" value="Chromosome 1"/>
</dbReference>
<dbReference type="InterPro" id="IPR012338">
    <property type="entry name" value="Beta-lactam/transpept-like"/>
</dbReference>
<dbReference type="GeneID" id="80892898"/>
<comment type="caution">
    <text evidence="4">The sequence shown here is derived from an EMBL/GenBank/DDBJ whole genome shotgun (WGS) entry which is preliminary data.</text>
</comment>
<evidence type="ECO:0000256" key="1">
    <source>
        <dbReference type="ARBA" id="ARBA00038473"/>
    </source>
</evidence>
<dbReference type="Gene3D" id="3.40.710.10">
    <property type="entry name" value="DD-peptidase/beta-lactamase superfamily"/>
    <property type="match status" value="1"/>
</dbReference>